<dbReference type="EMBL" id="JAUSVK010000001">
    <property type="protein sequence ID" value="MDQ0393968.1"/>
    <property type="molecule type" value="Genomic_DNA"/>
</dbReference>
<dbReference type="Pfam" id="PF03702">
    <property type="entry name" value="AnmK"/>
    <property type="match status" value="1"/>
</dbReference>
<dbReference type="InterPro" id="IPR043129">
    <property type="entry name" value="ATPase_NBD"/>
</dbReference>
<dbReference type="HAMAP" id="MF_01270">
    <property type="entry name" value="AnhMurNAc_kinase"/>
    <property type="match status" value="1"/>
</dbReference>
<feature type="binding site" evidence="2">
    <location>
        <begin position="13"/>
        <end position="20"/>
    </location>
    <ligand>
        <name>ATP</name>
        <dbReference type="ChEBI" id="CHEBI:30616"/>
    </ligand>
</feature>
<protein>
    <recommendedName>
        <fullName evidence="2">Anhydro-N-acetylmuramic acid kinase</fullName>
        <ecNumber evidence="2">2.7.1.170</ecNumber>
    </recommendedName>
    <alternativeName>
        <fullName evidence="2">AnhMurNAc kinase</fullName>
    </alternativeName>
</protein>
<keyword evidence="2 3" id="KW-0418">Kinase</keyword>
<reference evidence="3 4" key="1">
    <citation type="submission" date="2023-07" db="EMBL/GenBank/DDBJ databases">
        <title>Genomic Encyclopedia of Type Strains, Phase IV (KMG-IV): sequencing the most valuable type-strain genomes for metagenomic binning, comparative biology and taxonomic classification.</title>
        <authorList>
            <person name="Goeker M."/>
        </authorList>
    </citation>
    <scope>NUCLEOTIDE SEQUENCE [LARGE SCALE GENOMIC DNA]</scope>
    <source>
        <strain evidence="3 4">DSM 5896</strain>
    </source>
</reference>
<keyword evidence="4" id="KW-1185">Reference proteome</keyword>
<evidence type="ECO:0000313" key="3">
    <source>
        <dbReference type="EMBL" id="MDQ0393968.1"/>
    </source>
</evidence>
<dbReference type="InterPro" id="IPR005338">
    <property type="entry name" value="Anhydro_N_Ac-Mur_kinase"/>
</dbReference>
<accession>A0ABU0FH80</accession>
<evidence type="ECO:0000256" key="2">
    <source>
        <dbReference type="HAMAP-Rule" id="MF_01270"/>
    </source>
</evidence>
<comment type="pathway">
    <text evidence="2">Amino-sugar metabolism; 1,6-anhydro-N-acetylmuramate degradation.</text>
</comment>
<comment type="catalytic activity">
    <reaction evidence="2">
        <text>1,6-anhydro-N-acetyl-beta-muramate + ATP + H2O = N-acetyl-D-muramate 6-phosphate + ADP + H(+)</text>
        <dbReference type="Rhea" id="RHEA:24952"/>
        <dbReference type="ChEBI" id="CHEBI:15377"/>
        <dbReference type="ChEBI" id="CHEBI:15378"/>
        <dbReference type="ChEBI" id="CHEBI:30616"/>
        <dbReference type="ChEBI" id="CHEBI:58690"/>
        <dbReference type="ChEBI" id="CHEBI:58722"/>
        <dbReference type="ChEBI" id="CHEBI:456216"/>
        <dbReference type="EC" id="2.7.1.170"/>
    </reaction>
</comment>
<comment type="caution">
    <text evidence="3">The sequence shown here is derived from an EMBL/GenBank/DDBJ whole genome shotgun (WGS) entry which is preliminary data.</text>
</comment>
<comment type="similarity">
    <text evidence="2">Belongs to the anhydro-N-acetylmuramic acid kinase family.</text>
</comment>
<keyword evidence="2" id="KW-0547">Nucleotide-binding</keyword>
<comment type="function">
    <text evidence="2">Catalyzes the specific phosphorylation of 1,6-anhydro-N-acetylmuramic acid (anhMurNAc) with the simultaneous cleavage of the 1,6-anhydro ring, generating MurNAc-6-P. Is required for the utilization of anhMurNAc either imported from the medium or derived from its own cell wall murein, and thus plays a role in cell wall recycling.</text>
</comment>
<dbReference type="SUPFAM" id="SSF53067">
    <property type="entry name" value="Actin-like ATPase domain"/>
    <property type="match status" value="1"/>
</dbReference>
<comment type="pathway">
    <text evidence="2">Cell wall biogenesis; peptidoglycan recycling.</text>
</comment>
<dbReference type="NCBIfam" id="NF007141">
    <property type="entry name" value="PRK09585.1-5"/>
    <property type="match status" value="1"/>
</dbReference>
<dbReference type="Proteomes" id="UP001237448">
    <property type="component" value="Unassembled WGS sequence"/>
</dbReference>
<evidence type="ECO:0000256" key="1">
    <source>
        <dbReference type="ARBA" id="ARBA00023277"/>
    </source>
</evidence>
<dbReference type="PANTHER" id="PTHR30605:SF0">
    <property type="entry name" value="ANHYDRO-N-ACETYLMURAMIC ACID KINASE"/>
    <property type="match status" value="1"/>
</dbReference>
<dbReference type="Gene3D" id="3.30.420.40">
    <property type="match status" value="2"/>
</dbReference>
<sequence>MKSMMTALGLMSGTSMDGIDAALIETDGEGQVVMGPSLSLAYSHDERDLLRRALADALPMERRTERPGGLAAAERLVGRRHADLVGDFLRTHALAPDDIDIVGFHGQTVLHRPLLRLTVQIGDGQALADEIGIPVVHDMRAADVAAGGQGAPLVPAYHHALVQAAGLGGPVAVLNLGGVGNVTYLDGAQDPIAFDTGPANALIDDLMLERTGAAMDKDAGYALAGHADEAVLAHLMAHPYFDEKPPKSLDRNAFSREAVASLSTEDAAATLAAFTARSAAASRRWLPRPPALWVVCGGGARNPAILDFLRRETGAGVRTADDVGWSAAMMEAQAFAYLAVRSLKGLPLTFPSSTGVPRRLTGGVLARPLRNRLSA</sequence>
<dbReference type="PANTHER" id="PTHR30605">
    <property type="entry name" value="ANHYDRO-N-ACETYLMURAMIC ACID KINASE"/>
    <property type="match status" value="1"/>
</dbReference>
<dbReference type="EC" id="2.7.1.170" evidence="2"/>
<gene>
    <name evidence="2" type="primary">anmK</name>
    <name evidence="3" type="ORF">J3R73_003760</name>
</gene>
<proteinExistence type="inferred from homology"/>
<keyword evidence="2 3" id="KW-0808">Transferase</keyword>
<name>A0ABU0FH80_9HYPH</name>
<keyword evidence="1 2" id="KW-0119">Carbohydrate metabolism</keyword>
<dbReference type="GO" id="GO:0016301">
    <property type="term" value="F:kinase activity"/>
    <property type="evidence" value="ECO:0007669"/>
    <property type="project" value="UniProtKB-KW"/>
</dbReference>
<organism evidence="3 4">
    <name type="scientific">Labrys monachus</name>
    <dbReference type="NCBI Taxonomy" id="217067"/>
    <lineage>
        <taxon>Bacteria</taxon>
        <taxon>Pseudomonadati</taxon>
        <taxon>Pseudomonadota</taxon>
        <taxon>Alphaproteobacteria</taxon>
        <taxon>Hyphomicrobiales</taxon>
        <taxon>Xanthobacteraceae</taxon>
        <taxon>Labrys</taxon>
    </lineage>
</organism>
<evidence type="ECO:0000313" key="4">
    <source>
        <dbReference type="Proteomes" id="UP001237448"/>
    </source>
</evidence>
<keyword evidence="2" id="KW-0067">ATP-binding</keyword>